<dbReference type="EMBL" id="FPHM01000145">
    <property type="protein sequence ID" value="SFV70161.1"/>
    <property type="molecule type" value="Genomic_DNA"/>
</dbReference>
<organism evidence="1">
    <name type="scientific">hydrothermal vent metagenome</name>
    <dbReference type="NCBI Taxonomy" id="652676"/>
    <lineage>
        <taxon>unclassified sequences</taxon>
        <taxon>metagenomes</taxon>
        <taxon>ecological metagenomes</taxon>
    </lineage>
</organism>
<name>A0A1W1CWY9_9ZZZZ</name>
<accession>A0A1W1CWY9</accession>
<proteinExistence type="predicted"/>
<evidence type="ECO:0000313" key="1">
    <source>
        <dbReference type="EMBL" id="SFV70161.1"/>
    </source>
</evidence>
<sequence length="101" mass="11944">MAVWVSVLRDSAFFKICINNKEKFWFYDTYDVKKLFKIGRPNTGENWSEKVAFELAKLLNIPCAKYEFAKWNDKLGTISTSFTDGKKFQPIMQRIIYGYHN</sequence>
<evidence type="ECO:0008006" key="2">
    <source>
        <dbReference type="Google" id="ProtNLM"/>
    </source>
</evidence>
<protein>
    <recommendedName>
        <fullName evidence="2">HipA-like C-terminal domain-containing protein</fullName>
    </recommendedName>
</protein>
<gene>
    <name evidence="1" type="ORF">MNB_SV-13-1299</name>
</gene>
<dbReference type="AlphaFoldDB" id="A0A1W1CWY9"/>
<reference evidence="1" key="1">
    <citation type="submission" date="2016-10" db="EMBL/GenBank/DDBJ databases">
        <authorList>
            <person name="de Groot N.N."/>
        </authorList>
    </citation>
    <scope>NUCLEOTIDE SEQUENCE</scope>
</reference>